<organism evidence="3 4">
    <name type="scientific">Chitinophaga rupis</name>
    <dbReference type="NCBI Taxonomy" id="573321"/>
    <lineage>
        <taxon>Bacteria</taxon>
        <taxon>Pseudomonadati</taxon>
        <taxon>Bacteroidota</taxon>
        <taxon>Chitinophagia</taxon>
        <taxon>Chitinophagales</taxon>
        <taxon>Chitinophagaceae</taxon>
        <taxon>Chitinophaga</taxon>
    </lineage>
</organism>
<dbReference type="PANTHER" id="PTHR37299:SF1">
    <property type="entry name" value="STAGE 0 SPORULATION PROTEIN A HOMOLOG"/>
    <property type="match status" value="1"/>
</dbReference>
<feature type="domain" description="HTH LytTR-type" evidence="2">
    <location>
        <begin position="240"/>
        <end position="291"/>
    </location>
</feature>
<protein>
    <submittedName>
        <fullName evidence="3">Transcriptional regulator, LytTR family</fullName>
    </submittedName>
</protein>
<dbReference type="PANTHER" id="PTHR37299">
    <property type="entry name" value="TRANSCRIPTIONAL REGULATOR-RELATED"/>
    <property type="match status" value="1"/>
</dbReference>
<keyword evidence="4" id="KW-1185">Reference proteome</keyword>
<dbReference type="OrthoDB" id="1118393at2"/>
<proteinExistence type="predicted"/>
<dbReference type="GO" id="GO:0003677">
    <property type="term" value="F:DNA binding"/>
    <property type="evidence" value="ECO:0007669"/>
    <property type="project" value="InterPro"/>
</dbReference>
<dbReference type="InterPro" id="IPR007492">
    <property type="entry name" value="LytTR_DNA-bd_dom"/>
</dbReference>
<dbReference type="PROSITE" id="PS50930">
    <property type="entry name" value="HTH_LYTTR"/>
    <property type="match status" value="1"/>
</dbReference>
<feature type="transmembrane region" description="Helical" evidence="1">
    <location>
        <begin position="121"/>
        <end position="141"/>
    </location>
</feature>
<dbReference type="RefSeq" id="WP_089907038.1">
    <property type="nucleotide sequence ID" value="NZ_FOBB01000001.1"/>
</dbReference>
<evidence type="ECO:0000313" key="4">
    <source>
        <dbReference type="Proteomes" id="UP000198984"/>
    </source>
</evidence>
<evidence type="ECO:0000259" key="2">
    <source>
        <dbReference type="PROSITE" id="PS50930"/>
    </source>
</evidence>
<feature type="transmembrane region" description="Helical" evidence="1">
    <location>
        <begin position="55"/>
        <end position="77"/>
    </location>
</feature>
<dbReference type="EMBL" id="FOBB01000001">
    <property type="protein sequence ID" value="SEK84802.1"/>
    <property type="molecule type" value="Genomic_DNA"/>
</dbReference>
<keyword evidence="1" id="KW-1133">Transmembrane helix</keyword>
<keyword evidence="1" id="KW-0812">Transmembrane</keyword>
<feature type="transmembrane region" description="Helical" evidence="1">
    <location>
        <begin position="12"/>
        <end position="35"/>
    </location>
</feature>
<evidence type="ECO:0000256" key="1">
    <source>
        <dbReference type="SAM" id="Phobius"/>
    </source>
</evidence>
<gene>
    <name evidence="3" type="ORF">SAMN04488505_1011000</name>
</gene>
<reference evidence="3 4" key="1">
    <citation type="submission" date="2016-10" db="EMBL/GenBank/DDBJ databases">
        <authorList>
            <person name="de Groot N.N."/>
        </authorList>
    </citation>
    <scope>NUCLEOTIDE SEQUENCE [LARGE SCALE GENOMIC DNA]</scope>
    <source>
        <strain evidence="3 4">DSM 21039</strain>
    </source>
</reference>
<name>A0A1H7KDH1_9BACT</name>
<dbReference type="InterPro" id="IPR046947">
    <property type="entry name" value="LytR-like"/>
</dbReference>
<dbReference type="GO" id="GO:0000156">
    <property type="term" value="F:phosphorelay response regulator activity"/>
    <property type="evidence" value="ECO:0007669"/>
    <property type="project" value="InterPro"/>
</dbReference>
<dbReference type="Pfam" id="PF04397">
    <property type="entry name" value="LytTR"/>
    <property type="match status" value="1"/>
</dbReference>
<accession>A0A1H7KDH1</accession>
<dbReference type="STRING" id="573321.SAMN04488505_1011000"/>
<sequence>MFKFLQQPYPLATAGSKVITPLVFGVFIALFLYIFRPFGLGELEPGRLLRAAAGFGLVTFGVIFLEIWISPLLMPAYFREASWTVGREIFVTITDVFLIGLGNLVFSAWYLHTSFTVSSVIWFQVVTLIVGVLPVCMWTMYTQLKLQKKYAAEASRLDAQVQERKHPETPAPTPDAPVKTTVQLMAEQGGDGLQLTPEQLLYIAAADNYIKVYHLEKGIVRQTMLRSSLKRAATGLEGYPQFFRCHRTFLVNLDHVTEVSGNAQGYKLQLAHTGDWVPVSRSLHQEIRERL</sequence>
<dbReference type="AlphaFoldDB" id="A0A1H7KDH1"/>
<dbReference type="SMART" id="SM00850">
    <property type="entry name" value="LytTR"/>
    <property type="match status" value="1"/>
</dbReference>
<dbReference type="Gene3D" id="2.40.50.1020">
    <property type="entry name" value="LytTr DNA-binding domain"/>
    <property type="match status" value="1"/>
</dbReference>
<feature type="transmembrane region" description="Helical" evidence="1">
    <location>
        <begin position="89"/>
        <end position="109"/>
    </location>
</feature>
<evidence type="ECO:0000313" key="3">
    <source>
        <dbReference type="EMBL" id="SEK84802.1"/>
    </source>
</evidence>
<dbReference type="Proteomes" id="UP000198984">
    <property type="component" value="Unassembled WGS sequence"/>
</dbReference>
<keyword evidence="1" id="KW-0472">Membrane</keyword>